<organism evidence="2 3">
    <name type="scientific">Pseudoflavonifractor capillosus ATCC 29799</name>
    <dbReference type="NCBI Taxonomy" id="411467"/>
    <lineage>
        <taxon>Bacteria</taxon>
        <taxon>Bacillati</taxon>
        <taxon>Bacillota</taxon>
        <taxon>Clostridia</taxon>
        <taxon>Eubacteriales</taxon>
        <taxon>Oscillospiraceae</taxon>
        <taxon>Pseudoflavonifractor</taxon>
    </lineage>
</organism>
<dbReference type="Proteomes" id="UP000003639">
    <property type="component" value="Unassembled WGS sequence"/>
</dbReference>
<protein>
    <submittedName>
        <fullName evidence="2">Uncharacterized protein</fullName>
    </submittedName>
</protein>
<dbReference type="EMBL" id="AAXG02000047">
    <property type="protein sequence ID" value="EDM97923.1"/>
    <property type="molecule type" value="Genomic_DNA"/>
</dbReference>
<feature type="compositionally biased region" description="Basic and acidic residues" evidence="1">
    <location>
        <begin position="73"/>
        <end position="87"/>
    </location>
</feature>
<accession>A6P1N1</accession>
<gene>
    <name evidence="2" type="ORF">BACCAP_04403</name>
</gene>
<keyword evidence="3" id="KW-1185">Reference proteome</keyword>
<evidence type="ECO:0000313" key="3">
    <source>
        <dbReference type="Proteomes" id="UP000003639"/>
    </source>
</evidence>
<feature type="compositionally biased region" description="Basic and acidic residues" evidence="1">
    <location>
        <begin position="16"/>
        <end position="28"/>
    </location>
</feature>
<evidence type="ECO:0000313" key="2">
    <source>
        <dbReference type="EMBL" id="EDM97923.1"/>
    </source>
</evidence>
<evidence type="ECO:0000256" key="1">
    <source>
        <dbReference type="SAM" id="MobiDB-lite"/>
    </source>
</evidence>
<reference evidence="2 3" key="1">
    <citation type="submission" date="2007-04" db="EMBL/GenBank/DDBJ databases">
        <authorList>
            <person name="Fulton L."/>
            <person name="Clifton S."/>
            <person name="Fulton B."/>
            <person name="Xu J."/>
            <person name="Minx P."/>
            <person name="Pepin K.H."/>
            <person name="Johnson M."/>
            <person name="Thiruvilangam P."/>
            <person name="Bhonagiri V."/>
            <person name="Nash W.E."/>
            <person name="Mardis E.R."/>
            <person name="Wilson R.K."/>
        </authorList>
    </citation>
    <scope>NUCLEOTIDE SEQUENCE [LARGE SCALE GENOMIC DNA]</scope>
    <source>
        <strain evidence="2 3">ATCC 29799</strain>
    </source>
</reference>
<dbReference type="STRING" id="411467.BACCAP_04403"/>
<proteinExistence type="predicted"/>
<sequence>MHCGHTLPIRAKKNNHLRDCQTETERKGPQKQFIPKNSIMTVPSFQHPGYHSRSGGNMQEGKGTSVVFSRLGKKTEKREERLVGLAD</sequence>
<comment type="caution">
    <text evidence="2">The sequence shown here is derived from an EMBL/GenBank/DDBJ whole genome shotgun (WGS) entry which is preliminary data.</text>
</comment>
<dbReference type="AlphaFoldDB" id="A6P1N1"/>
<name>A6P1N1_9FIRM</name>
<feature type="region of interest" description="Disordered" evidence="1">
    <location>
        <begin position="1"/>
        <end position="87"/>
    </location>
</feature>
<reference evidence="2 3" key="2">
    <citation type="submission" date="2007-06" db="EMBL/GenBank/DDBJ databases">
        <title>Draft genome sequence of Pseudoflavonifractor capillosus ATCC 29799.</title>
        <authorList>
            <person name="Sudarsanam P."/>
            <person name="Ley R."/>
            <person name="Guruge J."/>
            <person name="Turnbaugh P.J."/>
            <person name="Mahowald M."/>
            <person name="Liep D."/>
            <person name="Gordon J."/>
        </authorList>
    </citation>
    <scope>NUCLEOTIDE SEQUENCE [LARGE SCALE GENOMIC DNA]</scope>
    <source>
        <strain evidence="2 3">ATCC 29799</strain>
    </source>
</reference>